<dbReference type="Proteomes" id="UP000310249">
    <property type="component" value="Unassembled WGS sequence"/>
</dbReference>
<dbReference type="AlphaFoldDB" id="A0A5S3WSE3"/>
<keyword evidence="1" id="KW-1133">Transmembrane helix</keyword>
<comment type="caution">
    <text evidence="2">The sequence shown here is derived from an EMBL/GenBank/DDBJ whole genome shotgun (WGS) entry which is preliminary data.</text>
</comment>
<dbReference type="RefSeq" id="WP_138552505.1">
    <property type="nucleotide sequence ID" value="NZ_PNCH01000038.1"/>
</dbReference>
<evidence type="ECO:0000256" key="1">
    <source>
        <dbReference type="SAM" id="Phobius"/>
    </source>
</evidence>
<protein>
    <submittedName>
        <fullName evidence="2">Peptidase</fullName>
    </submittedName>
</protein>
<keyword evidence="1" id="KW-0472">Membrane</keyword>
<dbReference type="InterPro" id="IPR005625">
    <property type="entry name" value="PepSY-ass_TM"/>
</dbReference>
<reference evidence="2 3" key="1">
    <citation type="submission" date="2018-01" db="EMBL/GenBank/DDBJ databases">
        <authorList>
            <person name="Paulsen S."/>
            <person name="Gram L.K."/>
        </authorList>
    </citation>
    <scope>NUCLEOTIDE SEQUENCE [LARGE SCALE GENOMIC DNA]</scope>
    <source>
        <strain evidence="2 3">S2676</strain>
    </source>
</reference>
<feature type="transmembrane region" description="Helical" evidence="1">
    <location>
        <begin position="199"/>
        <end position="221"/>
    </location>
</feature>
<dbReference type="PANTHER" id="PTHR34219:SF9">
    <property type="entry name" value="IRON-REGULATED INNER MEMBRANE PROTEIN"/>
    <property type="match status" value="1"/>
</dbReference>
<name>A0A5S3WSE3_9GAMM</name>
<keyword evidence="1" id="KW-0812">Transmembrane</keyword>
<feature type="transmembrane region" description="Helical" evidence="1">
    <location>
        <begin position="391"/>
        <end position="411"/>
    </location>
</feature>
<proteinExistence type="predicted"/>
<evidence type="ECO:0000313" key="3">
    <source>
        <dbReference type="Proteomes" id="UP000310249"/>
    </source>
</evidence>
<feature type="transmembrane region" description="Helical" evidence="1">
    <location>
        <begin position="20"/>
        <end position="39"/>
    </location>
</feature>
<organism evidence="2 3">
    <name type="scientific">Pseudoalteromonas rubra</name>
    <dbReference type="NCBI Taxonomy" id="43658"/>
    <lineage>
        <taxon>Bacteria</taxon>
        <taxon>Pseudomonadati</taxon>
        <taxon>Pseudomonadota</taxon>
        <taxon>Gammaproteobacteria</taxon>
        <taxon>Alteromonadales</taxon>
        <taxon>Pseudoalteromonadaceae</taxon>
        <taxon>Pseudoalteromonas</taxon>
    </lineage>
</organism>
<accession>A0A5S3WSE3</accession>
<dbReference type="Pfam" id="PF03929">
    <property type="entry name" value="PepSY_TM"/>
    <property type="match status" value="1"/>
</dbReference>
<sequence>MKVRADVLRTYQTLHTWTGITTSLLLFIGFFAGALVMFAPEIDRWATSPEKHMPAIATERYDELLQKVLMEYPKAADSVTLHFDKSLSPVSWYEQGNGRGLALDEVKWHGTLNGDGELVTQLVPVNTLSAMLDMLHRTAGIIGEIDHHQAGVFVLGVAAFAYFIALVSGVIFLLPTLAKRFQALRQDGERKRFWLDGHNLLGIASLPFHIVIAITVTVFAYHDVFYGGLSQLYGDKPMFPAPQQQKIERQLTDLPKVSELVAHVEAHAPGYTVSYIRYANLTKPAASASVGVVNEEQLMRGALNDYVFINPYTFKIASSSAAHPDQNIWAKLVSAFFSLHFGSYGGELGRWAYFLMGLAGAGLFYSGNILWLEKRRRKGTQQQRSYQIMGALTVGVSLGALMGIAAVFASNKWLTLTSVNINHAYLFVYYASFFSVLGAAFVYGPARTAIHGLKLLALLCVIVPATSLLAAVIPATELWTPKSFEALMVEVISLLFGVFFWLLSKHVARRALQNEPGSIWYLKESKATSGISIRHTV</sequence>
<feature type="transmembrane region" description="Helical" evidence="1">
    <location>
        <begin position="152"/>
        <end position="178"/>
    </location>
</feature>
<reference evidence="3" key="2">
    <citation type="submission" date="2019-06" db="EMBL/GenBank/DDBJ databases">
        <title>Co-occurence of chitin degradation, pigmentation and bioactivity in marine Pseudoalteromonas.</title>
        <authorList>
            <person name="Sonnenschein E.C."/>
            <person name="Bech P.K."/>
        </authorList>
    </citation>
    <scope>NUCLEOTIDE SEQUENCE [LARGE SCALE GENOMIC DNA]</scope>
    <source>
        <strain evidence="3">S2676</strain>
    </source>
</reference>
<feature type="transmembrane region" description="Helical" evidence="1">
    <location>
        <begin position="423"/>
        <end position="443"/>
    </location>
</feature>
<evidence type="ECO:0000313" key="2">
    <source>
        <dbReference type="EMBL" id="TMP31966.1"/>
    </source>
</evidence>
<dbReference type="OrthoDB" id="9776609at2"/>
<gene>
    <name evidence="2" type="ORF">CWB99_03115</name>
</gene>
<dbReference type="PANTHER" id="PTHR34219">
    <property type="entry name" value="IRON-REGULATED INNER MEMBRANE PROTEIN-RELATED"/>
    <property type="match status" value="1"/>
</dbReference>
<dbReference type="EMBL" id="PNCI01000007">
    <property type="protein sequence ID" value="TMP31966.1"/>
    <property type="molecule type" value="Genomic_DNA"/>
</dbReference>
<feature type="transmembrane region" description="Helical" evidence="1">
    <location>
        <begin position="351"/>
        <end position="371"/>
    </location>
</feature>
<feature type="transmembrane region" description="Helical" evidence="1">
    <location>
        <begin position="455"/>
        <end position="474"/>
    </location>
</feature>
<feature type="transmembrane region" description="Helical" evidence="1">
    <location>
        <begin position="486"/>
        <end position="503"/>
    </location>
</feature>